<keyword evidence="3" id="KW-1185">Reference proteome</keyword>
<feature type="signal peptide" evidence="1">
    <location>
        <begin position="1"/>
        <end position="19"/>
    </location>
</feature>
<comment type="caution">
    <text evidence="2">The sequence shown here is derived from an EMBL/GenBank/DDBJ whole genome shotgun (WGS) entry which is preliminary data.</text>
</comment>
<protein>
    <recommendedName>
        <fullName evidence="4">Cuticular protein</fullName>
    </recommendedName>
</protein>
<organism evidence="2 3">
    <name type="scientific">Daphnia galeata</name>
    <dbReference type="NCBI Taxonomy" id="27404"/>
    <lineage>
        <taxon>Eukaryota</taxon>
        <taxon>Metazoa</taxon>
        <taxon>Ecdysozoa</taxon>
        <taxon>Arthropoda</taxon>
        <taxon>Crustacea</taxon>
        <taxon>Branchiopoda</taxon>
        <taxon>Diplostraca</taxon>
        <taxon>Cladocera</taxon>
        <taxon>Anomopoda</taxon>
        <taxon>Daphniidae</taxon>
        <taxon>Daphnia</taxon>
    </lineage>
</organism>
<keyword evidence="1" id="KW-0732">Signal</keyword>
<evidence type="ECO:0000313" key="2">
    <source>
        <dbReference type="EMBL" id="CAH0102868.1"/>
    </source>
</evidence>
<reference evidence="2" key="1">
    <citation type="submission" date="2021-11" db="EMBL/GenBank/DDBJ databases">
        <authorList>
            <person name="Schell T."/>
        </authorList>
    </citation>
    <scope>NUCLEOTIDE SEQUENCE</scope>
    <source>
        <strain evidence="2">M5</strain>
    </source>
</reference>
<evidence type="ECO:0008006" key="4">
    <source>
        <dbReference type="Google" id="ProtNLM"/>
    </source>
</evidence>
<dbReference type="EMBL" id="CAKKLH010000096">
    <property type="protein sequence ID" value="CAH0102868.1"/>
    <property type="molecule type" value="Genomic_DNA"/>
</dbReference>
<dbReference type="AlphaFoldDB" id="A0A8J2REC9"/>
<sequence>MNTSILVLVFVVVVVAVMAAPPQKYDGFFQYANNPGDSEYEFGYNRGNAAHYTSRYEQSKDSRFRTKVKWADNNDGYGEQYWEYNHGNNYAPSASAYPAPAYPAPAYPAPAYPVPAYSESGAAA</sequence>
<proteinExistence type="predicted"/>
<name>A0A8J2REC9_9CRUS</name>
<evidence type="ECO:0000313" key="3">
    <source>
        <dbReference type="Proteomes" id="UP000789390"/>
    </source>
</evidence>
<dbReference type="Proteomes" id="UP000789390">
    <property type="component" value="Unassembled WGS sequence"/>
</dbReference>
<evidence type="ECO:0000256" key="1">
    <source>
        <dbReference type="SAM" id="SignalP"/>
    </source>
</evidence>
<dbReference type="OrthoDB" id="6372479at2759"/>
<gene>
    <name evidence="2" type="ORF">DGAL_LOCUS5392</name>
</gene>
<feature type="chain" id="PRO_5035228796" description="Cuticular protein" evidence="1">
    <location>
        <begin position="20"/>
        <end position="124"/>
    </location>
</feature>
<accession>A0A8J2REC9</accession>